<name>A0AAW0UEA7_SCYPA</name>
<dbReference type="EMBL" id="JARAKH010000012">
    <property type="protein sequence ID" value="KAK8398000.1"/>
    <property type="molecule type" value="Genomic_DNA"/>
</dbReference>
<reference evidence="1 2" key="1">
    <citation type="submission" date="2023-03" db="EMBL/GenBank/DDBJ databases">
        <title>High-quality genome of Scylla paramamosain provides insights in environmental adaptation.</title>
        <authorList>
            <person name="Zhang L."/>
        </authorList>
    </citation>
    <scope>NUCLEOTIDE SEQUENCE [LARGE SCALE GENOMIC DNA]</scope>
    <source>
        <strain evidence="1">LZ_2023a</strain>
        <tissue evidence="1">Muscle</tissue>
    </source>
</reference>
<evidence type="ECO:0000313" key="1">
    <source>
        <dbReference type="EMBL" id="KAK8398000.1"/>
    </source>
</evidence>
<evidence type="ECO:0000313" key="2">
    <source>
        <dbReference type="Proteomes" id="UP001487740"/>
    </source>
</evidence>
<sequence length="95" mass="10607">MTPPPTAVLGCCGRSGDRGWRLKKLAIRRTTCPPTLHHITIPHHHHNKSDICIHHAVYCDDVNFVVTVLRVKGMTLVMTMVVMVQVTQVVTVVET</sequence>
<comment type="caution">
    <text evidence="1">The sequence shown here is derived from an EMBL/GenBank/DDBJ whole genome shotgun (WGS) entry which is preliminary data.</text>
</comment>
<organism evidence="1 2">
    <name type="scientific">Scylla paramamosain</name>
    <name type="common">Mud crab</name>
    <dbReference type="NCBI Taxonomy" id="85552"/>
    <lineage>
        <taxon>Eukaryota</taxon>
        <taxon>Metazoa</taxon>
        <taxon>Ecdysozoa</taxon>
        <taxon>Arthropoda</taxon>
        <taxon>Crustacea</taxon>
        <taxon>Multicrustacea</taxon>
        <taxon>Malacostraca</taxon>
        <taxon>Eumalacostraca</taxon>
        <taxon>Eucarida</taxon>
        <taxon>Decapoda</taxon>
        <taxon>Pleocyemata</taxon>
        <taxon>Brachyura</taxon>
        <taxon>Eubrachyura</taxon>
        <taxon>Portunoidea</taxon>
        <taxon>Portunidae</taxon>
        <taxon>Portuninae</taxon>
        <taxon>Scylla</taxon>
    </lineage>
</organism>
<keyword evidence="2" id="KW-1185">Reference proteome</keyword>
<dbReference type="Proteomes" id="UP001487740">
    <property type="component" value="Unassembled WGS sequence"/>
</dbReference>
<protein>
    <submittedName>
        <fullName evidence="1">Uncharacterized protein</fullName>
    </submittedName>
</protein>
<accession>A0AAW0UEA7</accession>
<gene>
    <name evidence="1" type="ORF">O3P69_003714</name>
</gene>
<proteinExistence type="predicted"/>
<dbReference type="AlphaFoldDB" id="A0AAW0UEA7"/>